<comment type="caution">
    <text evidence="1">The sequence shown here is derived from an EMBL/GenBank/DDBJ whole genome shotgun (WGS) entry which is preliminary data.</text>
</comment>
<dbReference type="Gene3D" id="1.10.510.10">
    <property type="entry name" value="Transferase(Phosphotransferase) domain 1"/>
    <property type="match status" value="1"/>
</dbReference>
<dbReference type="Proteomes" id="UP000809789">
    <property type="component" value="Unassembled WGS sequence"/>
</dbReference>
<dbReference type="OrthoDB" id="10252171at2759"/>
<sequence>MSTLTGRSGRIYSIIQGVHKRPSDSKHTIFKAMYVGSLWTRQGQMSLTEIRSGEETYLLKHVPKPVYHRSHRIAAELPDSRRLRLHNDCNDEQYILVHPSLRETLLTFITKSGDSEIDFISRRTILRQVGEAIQELRPEMRLSYWGQDLGPEALQLVAAMTSLEPAARPSIDEIMGHEWWTIDN</sequence>
<protein>
    <recommendedName>
        <fullName evidence="3">Protein kinase domain-containing protein</fullName>
    </recommendedName>
</protein>
<evidence type="ECO:0000313" key="1">
    <source>
        <dbReference type="EMBL" id="KAG8624447.1"/>
    </source>
</evidence>
<dbReference type="EMBL" id="JAESVG020000009">
    <property type="protein sequence ID" value="KAG8624447.1"/>
    <property type="molecule type" value="Genomic_DNA"/>
</dbReference>
<keyword evidence="2" id="KW-1185">Reference proteome</keyword>
<accession>A0A8K0KVS6</accession>
<proteinExistence type="predicted"/>
<name>A0A8K0KVS6_9PEZI</name>
<reference evidence="1" key="1">
    <citation type="submission" date="2021-07" db="EMBL/GenBank/DDBJ databases">
        <title>Elsinoe batatas strain:CRI-CJ2 Genome sequencing and assembly.</title>
        <authorList>
            <person name="Huang L."/>
        </authorList>
    </citation>
    <scope>NUCLEOTIDE SEQUENCE</scope>
    <source>
        <strain evidence="1">CRI-CJ2</strain>
    </source>
</reference>
<dbReference type="AlphaFoldDB" id="A0A8K0KVS6"/>
<organism evidence="1 2">
    <name type="scientific">Elsinoe batatas</name>
    <dbReference type="NCBI Taxonomy" id="2601811"/>
    <lineage>
        <taxon>Eukaryota</taxon>
        <taxon>Fungi</taxon>
        <taxon>Dikarya</taxon>
        <taxon>Ascomycota</taxon>
        <taxon>Pezizomycotina</taxon>
        <taxon>Dothideomycetes</taxon>
        <taxon>Dothideomycetidae</taxon>
        <taxon>Myriangiales</taxon>
        <taxon>Elsinoaceae</taxon>
        <taxon>Elsinoe</taxon>
    </lineage>
</organism>
<evidence type="ECO:0008006" key="3">
    <source>
        <dbReference type="Google" id="ProtNLM"/>
    </source>
</evidence>
<gene>
    <name evidence="1" type="ORF">KVT40_007514</name>
</gene>
<evidence type="ECO:0000313" key="2">
    <source>
        <dbReference type="Proteomes" id="UP000809789"/>
    </source>
</evidence>